<keyword evidence="10 17" id="KW-0663">Pyridoxal phosphate</keyword>
<comment type="subcellular location">
    <subcellularLocation>
        <location evidence="17">Cytoplasm</location>
    </subcellularLocation>
</comment>
<dbReference type="NCBIfam" id="TIGR03531">
    <property type="entry name" value="selenium_SpcS"/>
    <property type="match status" value="1"/>
</dbReference>
<dbReference type="InterPro" id="IPR015424">
    <property type="entry name" value="PyrdxlP-dep_Trfase"/>
</dbReference>
<evidence type="ECO:0000256" key="1">
    <source>
        <dbReference type="ARBA" id="ARBA00001933"/>
    </source>
</evidence>
<feature type="compositionally biased region" description="Low complexity" evidence="18">
    <location>
        <begin position="529"/>
        <end position="544"/>
    </location>
</feature>
<evidence type="ECO:0000256" key="16">
    <source>
        <dbReference type="ARBA" id="ARBA00048808"/>
    </source>
</evidence>
<evidence type="ECO:0000256" key="14">
    <source>
        <dbReference type="ARBA" id="ARBA00032048"/>
    </source>
</evidence>
<dbReference type="Gene3D" id="3.40.640.10">
    <property type="entry name" value="Type I PLP-dependent aspartate aminotransferase-like (Major domain)"/>
    <property type="match status" value="1"/>
</dbReference>
<sequence length="553" mass="58859">MNEKNFKLAAGLIGVSYATQSQEARKTLENQVSTLLSQRRLPDEGWAPIQIEAFLHDLACMDSNNFPNNVGVGEREARIFSSIVASRHFHMGHGVGRSGDLASLQPKAAGSSLLYRLANCFALDVLKRSGVPSTRAAIVVPLATGMSISLVLLYLKSINPRGEVVLIPRIDQKTCLKCIQTAGLRPVVVDNTLEGDEVRTSLPALTAAIEAQPNPESILCVMTVNSCFAPRVPDRLVEVAQVCKARGIPHVVNNAYAVQARKSLNMLETATRQGRVDAYIQSTDKNFMVPVGGAIIASARPEVIEAVSQLYPGRASAAPVVDFFVTMLEMGWNRYRSLVDERLETMGYLHEQLEKVAAAVGERMLCTPHNPISMGMTLTTLEQCGVNPEELGGALFLRCVSGTRVVTRAQKRTVAGLAFEAYGSHLAGGFPLPYLTCAAGLGMQREDVDQMCARLRKSLLDLGAHAPLPPPPPPPPPAAVVAAPTTAAAPPTAVAGAGENHPEQNGTPAIATQSAATTPHEVEEVSDRTPALATTHHPAATANITPPPAPRSG</sequence>
<evidence type="ECO:0000256" key="2">
    <source>
        <dbReference type="ARBA" id="ARBA00002552"/>
    </source>
</evidence>
<keyword evidence="12 17" id="KW-0711">Selenium</keyword>
<keyword evidence="9 17" id="KW-0694">RNA-binding</keyword>
<evidence type="ECO:0000313" key="20">
    <source>
        <dbReference type="Proteomes" id="UP001141327"/>
    </source>
</evidence>
<comment type="similarity">
    <text evidence="4 17">Belongs to the SepSecS family.</text>
</comment>
<evidence type="ECO:0000313" key="19">
    <source>
        <dbReference type="EMBL" id="KAJ4454853.1"/>
    </source>
</evidence>
<evidence type="ECO:0000256" key="15">
    <source>
        <dbReference type="ARBA" id="ARBA00032693"/>
    </source>
</evidence>
<evidence type="ECO:0000256" key="8">
    <source>
        <dbReference type="ARBA" id="ARBA00022679"/>
    </source>
</evidence>
<dbReference type="InterPro" id="IPR019872">
    <property type="entry name" value="Sec-tRNA_Se_transferase"/>
</dbReference>
<evidence type="ECO:0000256" key="12">
    <source>
        <dbReference type="ARBA" id="ARBA00023266"/>
    </source>
</evidence>
<name>A0ABQ8U7Y9_9EUKA</name>
<dbReference type="InterPro" id="IPR015421">
    <property type="entry name" value="PyrdxlP-dep_Trfase_major"/>
</dbReference>
<feature type="region of interest" description="Disordered" evidence="18">
    <location>
        <begin position="463"/>
        <end position="553"/>
    </location>
</feature>
<evidence type="ECO:0000256" key="3">
    <source>
        <dbReference type="ARBA" id="ARBA00004822"/>
    </source>
</evidence>
<keyword evidence="20" id="KW-1185">Reference proteome</keyword>
<evidence type="ECO:0000256" key="5">
    <source>
        <dbReference type="ARBA" id="ARBA00012464"/>
    </source>
</evidence>
<dbReference type="Proteomes" id="UP001141327">
    <property type="component" value="Unassembled WGS sequence"/>
</dbReference>
<feature type="compositionally biased region" description="Low complexity" evidence="18">
    <location>
        <begin position="479"/>
        <end position="498"/>
    </location>
</feature>
<dbReference type="Pfam" id="PF05889">
    <property type="entry name" value="SepSecS"/>
    <property type="match status" value="1"/>
</dbReference>
<feature type="compositionally biased region" description="Polar residues" evidence="18">
    <location>
        <begin position="503"/>
        <end position="517"/>
    </location>
</feature>
<keyword evidence="7 17" id="KW-0820">tRNA-binding</keyword>
<keyword evidence="17" id="KW-0963">Cytoplasm</keyword>
<dbReference type="EMBL" id="JAPMOS010000131">
    <property type="protein sequence ID" value="KAJ4454853.1"/>
    <property type="molecule type" value="Genomic_DNA"/>
</dbReference>
<dbReference type="PIRSF" id="PIRSF017689">
    <property type="entry name" value="SepSecS"/>
    <property type="match status" value="1"/>
</dbReference>
<evidence type="ECO:0000256" key="4">
    <source>
        <dbReference type="ARBA" id="ARBA00007037"/>
    </source>
</evidence>
<organism evidence="19 20">
    <name type="scientific">Paratrimastix pyriformis</name>
    <dbReference type="NCBI Taxonomy" id="342808"/>
    <lineage>
        <taxon>Eukaryota</taxon>
        <taxon>Metamonada</taxon>
        <taxon>Preaxostyla</taxon>
        <taxon>Paratrimastigidae</taxon>
        <taxon>Paratrimastix</taxon>
    </lineage>
</organism>
<dbReference type="PANTHER" id="PTHR12944:SF2">
    <property type="entry name" value="O-PHOSPHOSERYL-TRNA(SEC) SELENIUM TRANSFERASE"/>
    <property type="match status" value="1"/>
</dbReference>
<evidence type="ECO:0000256" key="9">
    <source>
        <dbReference type="ARBA" id="ARBA00022884"/>
    </source>
</evidence>
<evidence type="ECO:0000256" key="17">
    <source>
        <dbReference type="PIRNR" id="PIRNR017689"/>
    </source>
</evidence>
<comment type="function">
    <text evidence="2 17">Converts O-phosphoseryl-tRNA(Sec) to selenocysteinyl-tRNA(Sec) required for selenoprotein biosynthesis.</text>
</comment>
<reference evidence="19" key="1">
    <citation type="journal article" date="2022" name="bioRxiv">
        <title>Genomics of Preaxostyla Flagellates Illuminates Evolutionary Transitions and the Path Towards Mitochondrial Loss.</title>
        <authorList>
            <person name="Novak L.V.F."/>
            <person name="Treitli S.C."/>
            <person name="Pyrih J."/>
            <person name="Halakuc P."/>
            <person name="Pipaliya S.V."/>
            <person name="Vacek V."/>
            <person name="Brzon O."/>
            <person name="Soukal P."/>
            <person name="Eme L."/>
            <person name="Dacks J.B."/>
            <person name="Karnkowska A."/>
            <person name="Elias M."/>
            <person name="Hampl V."/>
        </authorList>
    </citation>
    <scope>NUCLEOTIDE SEQUENCE</scope>
    <source>
        <strain evidence="19">RCP-MX</strain>
    </source>
</reference>
<dbReference type="PANTHER" id="PTHR12944">
    <property type="entry name" value="SOLUBLE LIVER ANTIGEN/LIVER PANCREAS ANTIGEN"/>
    <property type="match status" value="1"/>
</dbReference>
<accession>A0ABQ8U7Y9</accession>
<dbReference type="GO" id="GO:0098621">
    <property type="term" value="F:O-phosphoseryl-tRNA(Sec) selenium transferase activity"/>
    <property type="evidence" value="ECO:0007669"/>
    <property type="project" value="UniProtKB-EC"/>
</dbReference>
<evidence type="ECO:0000256" key="18">
    <source>
        <dbReference type="SAM" id="MobiDB-lite"/>
    </source>
</evidence>
<feature type="compositionally biased region" description="Pro residues" evidence="18">
    <location>
        <begin position="467"/>
        <end position="478"/>
    </location>
</feature>
<comment type="pathway">
    <text evidence="3 17">Aminoacyl-tRNA biosynthesis; selenocysteinyl-tRNA(Sec) biosynthesis; selenocysteinyl-tRNA(Sec) from L-seryl-tRNA(Sec) (archaeal/eukaryal route): step 2/2.</text>
</comment>
<comment type="cofactor">
    <cofactor evidence="1 17">
        <name>pyridoxal 5'-phosphate</name>
        <dbReference type="ChEBI" id="CHEBI:597326"/>
    </cofactor>
</comment>
<evidence type="ECO:0000256" key="13">
    <source>
        <dbReference type="ARBA" id="ARBA00030669"/>
    </source>
</evidence>
<comment type="catalytic activity">
    <reaction evidence="16 17">
        <text>O-phospho-L-seryl-tRNA(Sec) + selenophosphate + H2O = L-selenocysteinyl-tRNA(Sec) + 2 phosphate</text>
        <dbReference type="Rhea" id="RHEA:25041"/>
        <dbReference type="Rhea" id="RHEA-COMP:9743"/>
        <dbReference type="Rhea" id="RHEA-COMP:9947"/>
        <dbReference type="ChEBI" id="CHEBI:15377"/>
        <dbReference type="ChEBI" id="CHEBI:16144"/>
        <dbReference type="ChEBI" id="CHEBI:43474"/>
        <dbReference type="ChEBI" id="CHEBI:78551"/>
        <dbReference type="ChEBI" id="CHEBI:78573"/>
        <dbReference type="EC" id="2.9.1.2"/>
    </reaction>
</comment>
<dbReference type="SUPFAM" id="SSF53383">
    <property type="entry name" value="PLP-dependent transferases"/>
    <property type="match status" value="1"/>
</dbReference>
<proteinExistence type="inferred from homology"/>
<gene>
    <name evidence="19" type="ORF">PAPYR_10362</name>
</gene>
<evidence type="ECO:0000256" key="10">
    <source>
        <dbReference type="ARBA" id="ARBA00022898"/>
    </source>
</evidence>
<dbReference type="EC" id="2.9.1.2" evidence="5 17"/>
<dbReference type="InterPro" id="IPR008829">
    <property type="entry name" value="SepSecS/SepCysS"/>
</dbReference>
<evidence type="ECO:0000256" key="11">
    <source>
        <dbReference type="ARBA" id="ARBA00022917"/>
    </source>
</evidence>
<evidence type="ECO:0000256" key="6">
    <source>
        <dbReference type="ARBA" id="ARBA00021963"/>
    </source>
</evidence>
<keyword evidence="8 17" id="KW-0808">Transferase</keyword>
<evidence type="ECO:0000256" key="7">
    <source>
        <dbReference type="ARBA" id="ARBA00022555"/>
    </source>
</evidence>
<keyword evidence="11 17" id="KW-0648">Protein biosynthesis</keyword>
<protein>
    <recommendedName>
        <fullName evidence="6 17">O-phosphoseryl-tRNA(Sec) selenium transferase</fullName>
        <ecNumber evidence="5 17">2.9.1.2</ecNumber>
    </recommendedName>
    <alternativeName>
        <fullName evidence="13 17">Selenocysteine synthase</fullName>
    </alternativeName>
    <alternativeName>
        <fullName evidence="14 17">Selenocysteinyl-tRNA(Sec) synthase</fullName>
    </alternativeName>
    <alternativeName>
        <fullName evidence="15 17">Sep-tRNA:Sec-tRNA synthase</fullName>
    </alternativeName>
</protein>
<comment type="caution">
    <text evidence="19">The sequence shown here is derived from an EMBL/GenBank/DDBJ whole genome shotgun (WGS) entry which is preliminary data.</text>
</comment>